<gene>
    <name evidence="1" type="ORF">HPB47_027553</name>
</gene>
<evidence type="ECO:0000313" key="2">
    <source>
        <dbReference type="Proteomes" id="UP000805193"/>
    </source>
</evidence>
<dbReference type="Proteomes" id="UP000805193">
    <property type="component" value="Unassembled WGS sequence"/>
</dbReference>
<sequence length="276" mass="31916">MEPGLHPMAEHSLDALCRNTKFTRRQIQLMYRSFKQECPTGFVEEDTFKHIFAQFFPYGNACSYARYVFKSFDRNRNGAISFKDLLYCLSLLCYGSVQEKLRWAFSLYDVNGDGFITRQELRDVVCSVYALLGRRSSTDERALRDHVDRVFQKMDVNRDGVVTMDEFMQMCSKGLFKVDARYRNRRKSVHFQLDYGTGNEAIQLDCLIPDALPTIFEREALPSPEADHTIPSNHFSLDEQCSLLAHASSCWQTRRLMCAEFLSSDDRFGDDHANPA</sequence>
<proteinExistence type="predicted"/>
<name>A0AC60PX96_IXOPE</name>
<reference evidence="1 2" key="1">
    <citation type="journal article" date="2020" name="Cell">
        <title>Large-Scale Comparative Analyses of Tick Genomes Elucidate Their Genetic Diversity and Vector Capacities.</title>
        <authorList>
            <consortium name="Tick Genome and Microbiome Consortium (TIGMIC)"/>
            <person name="Jia N."/>
            <person name="Wang J."/>
            <person name="Shi W."/>
            <person name="Du L."/>
            <person name="Sun Y."/>
            <person name="Zhan W."/>
            <person name="Jiang J.F."/>
            <person name="Wang Q."/>
            <person name="Zhang B."/>
            <person name="Ji P."/>
            <person name="Bell-Sakyi L."/>
            <person name="Cui X.M."/>
            <person name="Yuan T.T."/>
            <person name="Jiang B.G."/>
            <person name="Yang W.F."/>
            <person name="Lam T.T."/>
            <person name="Chang Q.C."/>
            <person name="Ding S.J."/>
            <person name="Wang X.J."/>
            <person name="Zhu J.G."/>
            <person name="Ruan X.D."/>
            <person name="Zhao L."/>
            <person name="Wei J.T."/>
            <person name="Ye R.Z."/>
            <person name="Que T.C."/>
            <person name="Du C.H."/>
            <person name="Zhou Y.H."/>
            <person name="Cheng J.X."/>
            <person name="Dai P.F."/>
            <person name="Guo W.B."/>
            <person name="Han X.H."/>
            <person name="Huang E.J."/>
            <person name="Li L.F."/>
            <person name="Wei W."/>
            <person name="Gao Y.C."/>
            <person name="Liu J.Z."/>
            <person name="Shao H.Z."/>
            <person name="Wang X."/>
            <person name="Wang C.C."/>
            <person name="Yang T.C."/>
            <person name="Huo Q.B."/>
            <person name="Li W."/>
            <person name="Chen H.Y."/>
            <person name="Chen S.E."/>
            <person name="Zhou L.G."/>
            <person name="Ni X.B."/>
            <person name="Tian J.H."/>
            <person name="Sheng Y."/>
            <person name="Liu T."/>
            <person name="Pan Y.S."/>
            <person name="Xia L.Y."/>
            <person name="Li J."/>
            <person name="Zhao F."/>
            <person name="Cao W.C."/>
        </authorList>
    </citation>
    <scope>NUCLEOTIDE SEQUENCE [LARGE SCALE GENOMIC DNA]</scope>
    <source>
        <strain evidence="1">Iper-2018</strain>
    </source>
</reference>
<accession>A0AC60PX96</accession>
<organism evidence="1 2">
    <name type="scientific">Ixodes persulcatus</name>
    <name type="common">Taiga tick</name>
    <dbReference type="NCBI Taxonomy" id="34615"/>
    <lineage>
        <taxon>Eukaryota</taxon>
        <taxon>Metazoa</taxon>
        <taxon>Ecdysozoa</taxon>
        <taxon>Arthropoda</taxon>
        <taxon>Chelicerata</taxon>
        <taxon>Arachnida</taxon>
        <taxon>Acari</taxon>
        <taxon>Parasitiformes</taxon>
        <taxon>Ixodida</taxon>
        <taxon>Ixodoidea</taxon>
        <taxon>Ixodidae</taxon>
        <taxon>Ixodinae</taxon>
        <taxon>Ixodes</taxon>
    </lineage>
</organism>
<keyword evidence="2" id="KW-1185">Reference proteome</keyword>
<protein>
    <submittedName>
        <fullName evidence="1">Uncharacterized protein</fullName>
    </submittedName>
</protein>
<comment type="caution">
    <text evidence="1">The sequence shown here is derived from an EMBL/GenBank/DDBJ whole genome shotgun (WGS) entry which is preliminary data.</text>
</comment>
<evidence type="ECO:0000313" key="1">
    <source>
        <dbReference type="EMBL" id="KAG0425254.1"/>
    </source>
</evidence>
<dbReference type="EMBL" id="JABSTQ010009869">
    <property type="protein sequence ID" value="KAG0425254.1"/>
    <property type="molecule type" value="Genomic_DNA"/>
</dbReference>